<keyword evidence="4" id="KW-1185">Reference proteome</keyword>
<evidence type="ECO:0000259" key="2">
    <source>
        <dbReference type="Pfam" id="PF20059"/>
    </source>
</evidence>
<evidence type="ECO:0000313" key="4">
    <source>
        <dbReference type="Proteomes" id="UP000179627"/>
    </source>
</evidence>
<dbReference type="EMBL" id="MBLM01000121">
    <property type="protein sequence ID" value="OHV35427.1"/>
    <property type="molecule type" value="Genomic_DNA"/>
</dbReference>
<dbReference type="RefSeq" id="WP_071085562.1">
    <property type="nucleotide sequence ID" value="NZ_MBLM01000121.1"/>
</dbReference>
<keyword evidence="1" id="KW-0812">Transmembrane</keyword>
<evidence type="ECO:0000256" key="1">
    <source>
        <dbReference type="SAM" id="Phobius"/>
    </source>
</evidence>
<dbReference type="InterPro" id="IPR045597">
    <property type="entry name" value="DUF6458"/>
</dbReference>
<dbReference type="Pfam" id="PF20059">
    <property type="entry name" value="DUF6458"/>
    <property type="match status" value="1"/>
</dbReference>
<dbReference type="OrthoDB" id="3215304at2"/>
<accession>A0A1S1QNZ4</accession>
<feature type="domain" description="DUF6458" evidence="2">
    <location>
        <begin position="1"/>
        <end position="59"/>
    </location>
</feature>
<gene>
    <name evidence="3" type="ORF">CC117_19490</name>
</gene>
<reference evidence="4" key="1">
    <citation type="submission" date="2016-07" db="EMBL/GenBank/DDBJ databases">
        <title>Sequence Frankia sp. strain CcI1.17.</title>
        <authorList>
            <person name="Ghodhbane-Gtari F."/>
            <person name="Swanson E."/>
            <person name="Gueddou A."/>
            <person name="Morris K."/>
            <person name="Hezbri K."/>
            <person name="Ktari A."/>
            <person name="Nouioui I."/>
            <person name="Abebe-Akele F."/>
            <person name="Simpson S."/>
            <person name="Thomas K."/>
            <person name="Gtari M."/>
            <person name="Tisa L.S."/>
            <person name="Hurst S."/>
        </authorList>
    </citation>
    <scope>NUCLEOTIDE SEQUENCE [LARGE SCALE GENOMIC DNA]</scope>
    <source>
        <strain evidence="4">Cc1.17</strain>
    </source>
</reference>
<keyword evidence="1" id="KW-1133">Transmembrane helix</keyword>
<evidence type="ECO:0000313" key="3">
    <source>
        <dbReference type="EMBL" id="OHV35427.1"/>
    </source>
</evidence>
<feature type="transmembrane region" description="Helical" evidence="1">
    <location>
        <begin position="29"/>
        <end position="51"/>
    </location>
</feature>
<sequence>MGIGAAILLMALGAILTFAVDFSVSGLDIAVVGVVLMLAGAAGLILDLAFFGPRRRGGVVYDKAPTETSTTEVYPETPDYQRSTEVYEDQPVGRSWRRRRVTNVYRD</sequence>
<dbReference type="Proteomes" id="UP000179627">
    <property type="component" value="Unassembled WGS sequence"/>
</dbReference>
<name>A0A1S1QNZ4_9ACTN</name>
<protein>
    <recommendedName>
        <fullName evidence="2">DUF6458 domain-containing protein</fullName>
    </recommendedName>
</protein>
<comment type="caution">
    <text evidence="3">The sequence shown here is derived from an EMBL/GenBank/DDBJ whole genome shotgun (WGS) entry which is preliminary data.</text>
</comment>
<proteinExistence type="predicted"/>
<dbReference type="AlphaFoldDB" id="A0A1S1QNZ4"/>
<keyword evidence="1" id="KW-0472">Membrane</keyword>
<organism evidence="3 4">
    <name type="scientific">Parafrankia colletiae</name>
    <dbReference type="NCBI Taxonomy" id="573497"/>
    <lineage>
        <taxon>Bacteria</taxon>
        <taxon>Bacillati</taxon>
        <taxon>Actinomycetota</taxon>
        <taxon>Actinomycetes</taxon>
        <taxon>Frankiales</taxon>
        <taxon>Frankiaceae</taxon>
        <taxon>Parafrankia</taxon>
    </lineage>
</organism>